<dbReference type="Proteomes" id="UP000019376">
    <property type="component" value="Unassembled WGS sequence"/>
</dbReference>
<reference evidence="2 3" key="1">
    <citation type="journal article" date="2013" name="PLoS ONE">
        <title>Genomic and secretomic analyses reveal unique features of the lignocellulolytic enzyme system of Penicillium decumbens.</title>
        <authorList>
            <person name="Liu G."/>
            <person name="Zhang L."/>
            <person name="Wei X."/>
            <person name="Zou G."/>
            <person name="Qin Y."/>
            <person name="Ma L."/>
            <person name="Li J."/>
            <person name="Zheng H."/>
            <person name="Wang S."/>
            <person name="Wang C."/>
            <person name="Xun L."/>
            <person name="Zhao G.-P."/>
            <person name="Zhou Z."/>
            <person name="Qu Y."/>
        </authorList>
    </citation>
    <scope>NUCLEOTIDE SEQUENCE [LARGE SCALE GENOMIC DNA]</scope>
    <source>
        <strain evidence="3">114-2 / CGMCC 5302</strain>
    </source>
</reference>
<sequence>MAARAFEAAFSLSILMIAQEFLPSTLCARTARITVDIDVAIRSARHVVPGRKFVLPSELPALAQQRSPQVQEAEESNGEEFAVCQVGKHLIFGGLHRSPVFSVAACWLIVDCAPALEKATFGRLQSDPGLSGRYWVPA</sequence>
<feature type="chain" id="PRO_5004559762" description="Secreted protein" evidence="1">
    <location>
        <begin position="28"/>
        <end position="138"/>
    </location>
</feature>
<accession>S7Z9X5</accession>
<evidence type="ECO:0000313" key="2">
    <source>
        <dbReference type="EMBL" id="EPS25481.1"/>
    </source>
</evidence>
<dbReference type="EMBL" id="KB644408">
    <property type="protein sequence ID" value="EPS25481.1"/>
    <property type="molecule type" value="Genomic_DNA"/>
</dbReference>
<protein>
    <recommendedName>
        <fullName evidence="4">Secreted protein</fullName>
    </recommendedName>
</protein>
<organism evidence="2 3">
    <name type="scientific">Penicillium oxalicum (strain 114-2 / CGMCC 5302)</name>
    <name type="common">Penicillium decumbens</name>
    <dbReference type="NCBI Taxonomy" id="933388"/>
    <lineage>
        <taxon>Eukaryota</taxon>
        <taxon>Fungi</taxon>
        <taxon>Dikarya</taxon>
        <taxon>Ascomycota</taxon>
        <taxon>Pezizomycotina</taxon>
        <taxon>Eurotiomycetes</taxon>
        <taxon>Eurotiomycetidae</taxon>
        <taxon>Eurotiales</taxon>
        <taxon>Aspergillaceae</taxon>
        <taxon>Penicillium</taxon>
    </lineage>
</organism>
<keyword evidence="1" id="KW-0732">Signal</keyword>
<proteinExistence type="predicted"/>
<feature type="signal peptide" evidence="1">
    <location>
        <begin position="1"/>
        <end position="27"/>
    </location>
</feature>
<evidence type="ECO:0000256" key="1">
    <source>
        <dbReference type="SAM" id="SignalP"/>
    </source>
</evidence>
<gene>
    <name evidence="2" type="ORF">PDE_00414</name>
</gene>
<evidence type="ECO:0008006" key="4">
    <source>
        <dbReference type="Google" id="ProtNLM"/>
    </source>
</evidence>
<keyword evidence="3" id="KW-1185">Reference proteome</keyword>
<name>S7Z9X5_PENO1</name>
<dbReference type="HOGENOM" id="CLU_1855961_0_0_1"/>
<evidence type="ECO:0000313" key="3">
    <source>
        <dbReference type="Proteomes" id="UP000019376"/>
    </source>
</evidence>
<dbReference type="AlphaFoldDB" id="S7Z9X5"/>